<dbReference type="PANTHER" id="PTHR43194">
    <property type="entry name" value="HYDROLASE ALPHA/BETA FOLD FAMILY"/>
    <property type="match status" value="1"/>
</dbReference>
<evidence type="ECO:0000313" key="3">
    <source>
        <dbReference type="Proteomes" id="UP000536262"/>
    </source>
</evidence>
<dbReference type="InterPro" id="IPR000073">
    <property type="entry name" value="AB_hydrolase_1"/>
</dbReference>
<dbReference type="PANTHER" id="PTHR43194:SF2">
    <property type="entry name" value="PEROXISOMAL MEMBRANE PROTEIN LPX1"/>
    <property type="match status" value="1"/>
</dbReference>
<dbReference type="AlphaFoldDB" id="A0A7X0F5A7"/>
<dbReference type="RefSeq" id="WP_184698384.1">
    <property type="nucleotide sequence ID" value="NZ_BAABEG010000001.1"/>
</dbReference>
<dbReference type="Proteomes" id="UP000536262">
    <property type="component" value="Unassembled WGS sequence"/>
</dbReference>
<dbReference type="InterPro" id="IPR050228">
    <property type="entry name" value="Carboxylesterase_BioH"/>
</dbReference>
<dbReference type="SUPFAM" id="SSF53474">
    <property type="entry name" value="alpha/beta-Hydrolases"/>
    <property type="match status" value="1"/>
</dbReference>
<proteinExistence type="predicted"/>
<organism evidence="2 3">
    <name type="scientific">Aminobacter aganoensis</name>
    <dbReference type="NCBI Taxonomy" id="83264"/>
    <lineage>
        <taxon>Bacteria</taxon>
        <taxon>Pseudomonadati</taxon>
        <taxon>Pseudomonadota</taxon>
        <taxon>Alphaproteobacteria</taxon>
        <taxon>Hyphomicrobiales</taxon>
        <taxon>Phyllobacteriaceae</taxon>
        <taxon>Aminobacter</taxon>
    </lineage>
</organism>
<accession>A0A7X0F5A7</accession>
<feature type="domain" description="AB hydrolase-1" evidence="1">
    <location>
        <begin position="35"/>
        <end position="278"/>
    </location>
</feature>
<dbReference type="Gene3D" id="3.40.50.1820">
    <property type="entry name" value="alpha/beta hydrolase"/>
    <property type="match status" value="1"/>
</dbReference>
<name>A0A7X0F5A7_9HYPH</name>
<evidence type="ECO:0000313" key="2">
    <source>
        <dbReference type="EMBL" id="MBB6353342.1"/>
    </source>
</evidence>
<keyword evidence="3" id="KW-1185">Reference proteome</keyword>
<dbReference type="Pfam" id="PF12697">
    <property type="entry name" value="Abhydrolase_6"/>
    <property type="match status" value="1"/>
</dbReference>
<reference evidence="2 3" key="1">
    <citation type="submission" date="2020-08" db="EMBL/GenBank/DDBJ databases">
        <title>Genomic Encyclopedia of Type Strains, Phase IV (KMG-IV): sequencing the most valuable type-strain genomes for metagenomic binning, comparative biology and taxonomic classification.</title>
        <authorList>
            <person name="Goeker M."/>
        </authorList>
    </citation>
    <scope>NUCLEOTIDE SEQUENCE [LARGE SCALE GENOMIC DNA]</scope>
    <source>
        <strain evidence="2 3">DSM 7051</strain>
    </source>
</reference>
<protein>
    <submittedName>
        <fullName evidence="2">Pimeloyl-ACP methyl ester carboxylesterase</fullName>
    </submittedName>
</protein>
<dbReference type="InterPro" id="IPR029058">
    <property type="entry name" value="AB_hydrolase_fold"/>
</dbReference>
<dbReference type="EMBL" id="JACHOU010000002">
    <property type="protein sequence ID" value="MBB6353342.1"/>
    <property type="molecule type" value="Genomic_DNA"/>
</dbReference>
<gene>
    <name evidence="2" type="ORF">GGR00_001110</name>
</gene>
<sequence>MVNGNGFSDFFYASQDGLKLHARIYGDSTRGGLPVVCLPGLTRNARDFHELALRLANDPENPCRIICFDYRGRGLSAYDPNWQNYNVGVETADVIAGLDALGIDEAAFIGTSRGGLIIHVLGAMRPALIKAAVLNDIGPVIEAAGLAHIRSYLENAPRPADFAGAIELQKTIHGAAFPALAEADWQRFVRAIYRDEDGRPVADYDPALINTVLAMDLTQPLPDLWPQFESLASIPMLVIRGENSRLLSSATLDEMGRRHPQFEAMTVGGQGHAPLLESGDLPDRIAGFLSESSA</sequence>
<evidence type="ECO:0000259" key="1">
    <source>
        <dbReference type="Pfam" id="PF12697"/>
    </source>
</evidence>
<comment type="caution">
    <text evidence="2">The sequence shown here is derived from an EMBL/GenBank/DDBJ whole genome shotgun (WGS) entry which is preliminary data.</text>
</comment>